<keyword evidence="2" id="KW-0472">Membrane</keyword>
<feature type="region of interest" description="Disordered" evidence="1">
    <location>
        <begin position="717"/>
        <end position="741"/>
    </location>
</feature>
<sequence length="919" mass="93200">MPSADMMAAHQALGAGRVESVGADSVCAPAAFSLSGRASSDASAASSLGELGLGPSSAAAPSKHLHAGERHVFFNILVAGQSKLGKSRFIASLADTFGMDEATKRPARSSSSGLGAAGRPAAITLDRHARELQTHLAPLALPGQPGRQLHTMLQDTQGHSGENNKTVHLAKLLEHLLRQREADYRGARSGSGSGEPELPHSLSLCLYFLPPTEVSALDLAFMSALAAEVPLLPVLVPQPDAPEQDGGGPVPAERLAALRRSLVAAMAGYTRDGKAAPIVPLALDPEAVDALLQHQEEEGDGQAQEHARRASASGENGARTRRRGSASSLSVLVLGDGASGSLARPDAALLRRLLDCSVEPVLRSAAERFSDFCERYDMYGNDVMFMLSERMEPYGKAIRAAEAADAEAAARRQQEAAAAAAKDAKAAAHAVAEAAVINVIVRDASHTVAEHAVSNVIARDAAHTVAEHAVSNVLARDAAHTVAEHAVSNVIARDAAHTVAEHAVSNVIARDAAHTVAGHAVSNVIARDAAHTVAEHAVSNVIARDAAHTVAEHAVSNVIARDAAHTVAEHAVSNVIARDAAHTVAERVTKAVIASAAQQEHPTAPGHATKRGHDSLQGSAADTDAEDAHRHAARPRAVVAPAAHLASPFTAFATDGSAAAARSSTPRFAAPPATATADAFAAPLPPSPEPEHDGAHGEGDVERVVSAIEEIVTQLSRSLEASGSDGEHSARASPRGASAGAISVGAPFGALTEGEEEGVDAQMEEAEEVAGGADWADGAVVAEAAVVAEELGEMHAAPEEEAEQGQEPVAAAGGAKLVSAGSGGVGGLLSSMRRYWSARSSDGSAPHTGADSSSAAAAEPAAAGAGATSSASGAWPAAVSRYVPTSATSAAVGVGLVGLAAGTAAVMLLQRSRSAAMTA</sequence>
<feature type="compositionally biased region" description="Low complexity" evidence="1">
    <location>
        <begin position="731"/>
        <end position="741"/>
    </location>
</feature>
<gene>
    <name evidence="3" type="ORF">HXX76_010310</name>
</gene>
<accession>A0A835VZ06</accession>
<evidence type="ECO:0000256" key="2">
    <source>
        <dbReference type="SAM" id="Phobius"/>
    </source>
</evidence>
<feature type="transmembrane region" description="Helical" evidence="2">
    <location>
        <begin position="890"/>
        <end position="909"/>
    </location>
</feature>
<keyword evidence="2" id="KW-1133">Transmembrane helix</keyword>
<dbReference type="Gene3D" id="3.40.50.300">
    <property type="entry name" value="P-loop containing nucleotide triphosphate hydrolases"/>
    <property type="match status" value="1"/>
</dbReference>
<keyword evidence="2" id="KW-0812">Transmembrane</keyword>
<evidence type="ECO:0000313" key="4">
    <source>
        <dbReference type="Proteomes" id="UP000650467"/>
    </source>
</evidence>
<evidence type="ECO:0008006" key="5">
    <source>
        <dbReference type="Google" id="ProtNLM"/>
    </source>
</evidence>
<evidence type="ECO:0000256" key="1">
    <source>
        <dbReference type="SAM" id="MobiDB-lite"/>
    </source>
</evidence>
<protein>
    <recommendedName>
        <fullName evidence="5">Septin-type G domain-containing protein</fullName>
    </recommendedName>
</protein>
<evidence type="ECO:0000313" key="3">
    <source>
        <dbReference type="EMBL" id="KAG2430211.1"/>
    </source>
</evidence>
<organism evidence="3 4">
    <name type="scientific">Chlamydomonas incerta</name>
    <dbReference type="NCBI Taxonomy" id="51695"/>
    <lineage>
        <taxon>Eukaryota</taxon>
        <taxon>Viridiplantae</taxon>
        <taxon>Chlorophyta</taxon>
        <taxon>core chlorophytes</taxon>
        <taxon>Chlorophyceae</taxon>
        <taxon>CS clade</taxon>
        <taxon>Chlamydomonadales</taxon>
        <taxon>Chlamydomonadaceae</taxon>
        <taxon>Chlamydomonas</taxon>
    </lineage>
</organism>
<feature type="region of interest" description="Disordered" evidence="1">
    <location>
        <begin position="596"/>
        <end position="634"/>
    </location>
</feature>
<dbReference type="InterPro" id="IPR027417">
    <property type="entry name" value="P-loop_NTPase"/>
</dbReference>
<dbReference type="AlphaFoldDB" id="A0A835VZ06"/>
<feature type="compositionally biased region" description="Basic and acidic residues" evidence="1">
    <location>
        <begin position="689"/>
        <end position="698"/>
    </location>
</feature>
<keyword evidence="4" id="KW-1185">Reference proteome</keyword>
<name>A0A835VZ06_CHLIN</name>
<feature type="region of interest" description="Disordered" evidence="1">
    <location>
        <begin position="296"/>
        <end position="323"/>
    </location>
</feature>
<reference evidence="3" key="1">
    <citation type="journal article" date="2020" name="bioRxiv">
        <title>Comparative genomics of Chlamydomonas.</title>
        <authorList>
            <person name="Craig R.J."/>
            <person name="Hasan A.R."/>
            <person name="Ness R.W."/>
            <person name="Keightley P.D."/>
        </authorList>
    </citation>
    <scope>NUCLEOTIDE SEQUENCE</scope>
    <source>
        <strain evidence="3">SAG 7.73</strain>
    </source>
</reference>
<feature type="region of interest" description="Disordered" evidence="1">
    <location>
        <begin position="678"/>
        <end position="698"/>
    </location>
</feature>
<comment type="caution">
    <text evidence="3">The sequence shown here is derived from an EMBL/GenBank/DDBJ whole genome shotgun (WGS) entry which is preliminary data.</text>
</comment>
<proteinExistence type="predicted"/>
<dbReference type="EMBL" id="JAEHOC010000028">
    <property type="protein sequence ID" value="KAG2430211.1"/>
    <property type="molecule type" value="Genomic_DNA"/>
</dbReference>
<dbReference type="OrthoDB" id="552494at2759"/>
<dbReference type="Proteomes" id="UP000650467">
    <property type="component" value="Unassembled WGS sequence"/>
</dbReference>